<dbReference type="Proteomes" id="UP001309876">
    <property type="component" value="Unassembled WGS sequence"/>
</dbReference>
<dbReference type="InterPro" id="IPR051642">
    <property type="entry name" value="SWI6-like"/>
</dbReference>
<dbReference type="InterPro" id="IPR003163">
    <property type="entry name" value="Tscrpt_reg_HTH_APSES-type"/>
</dbReference>
<dbReference type="GO" id="GO:0033309">
    <property type="term" value="C:SBF transcription complex"/>
    <property type="evidence" value="ECO:0007669"/>
    <property type="project" value="TreeGrafter"/>
</dbReference>
<comment type="caution">
    <text evidence="3">The sequence shown here is derived from an EMBL/GenBank/DDBJ whole genome shotgun (WGS) entry which is preliminary data.</text>
</comment>
<dbReference type="PROSITE" id="PS51299">
    <property type="entry name" value="HTH_APSES"/>
    <property type="match status" value="1"/>
</dbReference>
<feature type="region of interest" description="Disordered" evidence="1">
    <location>
        <begin position="18"/>
        <end position="39"/>
    </location>
</feature>
<dbReference type="PANTHER" id="PTHR43828">
    <property type="entry name" value="ASPARAGINASE"/>
    <property type="match status" value="1"/>
</dbReference>
<dbReference type="SUPFAM" id="SSF54616">
    <property type="entry name" value="DNA-binding domain of Mlu1-box binding protein MBP1"/>
    <property type="match status" value="1"/>
</dbReference>
<keyword evidence="4" id="KW-1185">Reference proteome</keyword>
<feature type="compositionally biased region" description="Basic and acidic residues" evidence="1">
    <location>
        <begin position="245"/>
        <end position="259"/>
    </location>
</feature>
<evidence type="ECO:0000256" key="1">
    <source>
        <dbReference type="SAM" id="MobiDB-lite"/>
    </source>
</evidence>
<dbReference type="AlphaFoldDB" id="A0AAN7SYL6"/>
<dbReference type="GO" id="GO:0000981">
    <property type="term" value="F:DNA-binding transcription factor activity, RNA polymerase II-specific"/>
    <property type="evidence" value="ECO:0007669"/>
    <property type="project" value="UniProtKB-ARBA"/>
</dbReference>
<name>A0AAN7SYL6_9EURO</name>
<gene>
    <name evidence="3" type="ORF">LTR05_005522</name>
</gene>
<evidence type="ECO:0000259" key="2">
    <source>
        <dbReference type="PROSITE" id="PS51299"/>
    </source>
</evidence>
<feature type="region of interest" description="Disordered" evidence="1">
    <location>
        <begin position="335"/>
        <end position="372"/>
    </location>
</feature>
<dbReference type="PANTHER" id="PTHR43828:SF5">
    <property type="entry name" value="TRANSCRIPTIONAL REPRESSOR XBP1"/>
    <property type="match status" value="1"/>
</dbReference>
<reference evidence="3 4" key="1">
    <citation type="submission" date="2023-08" db="EMBL/GenBank/DDBJ databases">
        <title>Black Yeasts Isolated from many extreme environments.</title>
        <authorList>
            <person name="Coleine C."/>
            <person name="Stajich J.E."/>
            <person name="Selbmann L."/>
        </authorList>
    </citation>
    <scope>NUCLEOTIDE SEQUENCE [LARGE SCALE GENOMIC DNA]</scope>
    <source>
        <strain evidence="3 4">CCFEE 5910</strain>
    </source>
</reference>
<dbReference type="Gene3D" id="3.10.260.10">
    <property type="entry name" value="Transcription regulator HTH, APSES-type DNA-binding domain"/>
    <property type="match status" value="1"/>
</dbReference>
<evidence type="ECO:0000313" key="3">
    <source>
        <dbReference type="EMBL" id="KAK5084446.1"/>
    </source>
</evidence>
<feature type="compositionally biased region" description="Low complexity" evidence="1">
    <location>
        <begin position="20"/>
        <end position="34"/>
    </location>
</feature>
<feature type="compositionally biased region" description="Basic and acidic residues" evidence="1">
    <location>
        <begin position="363"/>
        <end position="372"/>
    </location>
</feature>
<organism evidence="3 4">
    <name type="scientific">Lithohypha guttulata</name>
    <dbReference type="NCBI Taxonomy" id="1690604"/>
    <lineage>
        <taxon>Eukaryota</taxon>
        <taxon>Fungi</taxon>
        <taxon>Dikarya</taxon>
        <taxon>Ascomycota</taxon>
        <taxon>Pezizomycotina</taxon>
        <taxon>Eurotiomycetes</taxon>
        <taxon>Chaetothyriomycetidae</taxon>
        <taxon>Chaetothyriales</taxon>
        <taxon>Trichomeriaceae</taxon>
        <taxon>Lithohypha</taxon>
    </lineage>
</organism>
<feature type="region of interest" description="Disordered" evidence="1">
    <location>
        <begin position="221"/>
        <end position="318"/>
    </location>
</feature>
<dbReference type="GO" id="GO:0030907">
    <property type="term" value="C:MBF transcription complex"/>
    <property type="evidence" value="ECO:0007669"/>
    <property type="project" value="TreeGrafter"/>
</dbReference>
<evidence type="ECO:0000313" key="4">
    <source>
        <dbReference type="Proteomes" id="UP001309876"/>
    </source>
</evidence>
<feature type="domain" description="HTH APSES-type" evidence="2">
    <location>
        <begin position="77"/>
        <end position="192"/>
    </location>
</feature>
<accession>A0AAN7SYL6</accession>
<dbReference type="EMBL" id="JAVRRJ010000005">
    <property type="protein sequence ID" value="KAK5084446.1"/>
    <property type="molecule type" value="Genomic_DNA"/>
</dbReference>
<feature type="compositionally biased region" description="Polar residues" evidence="1">
    <location>
        <begin position="260"/>
        <end position="288"/>
    </location>
</feature>
<sequence>MADLRHLLNPVSENKHIISMPATPNTTPTMTEMPSPRKRTKLTKDAPIFTAGPIRGQCRFPPDEFQDEELASHHQQFEVTPFGEIADFPRHIPYNSEKKSFLEKTGREHLEVRTTPLFKCTGHMKTAPAKMLNRNPGLRDICHSITGGALVAQGYWIPHAAAKAIAATFCYSIRYALTPVFGHDFPDSCIEPGADGFGDMIIDPSITRHCTEQAKTFREQEKHAISQCSDKVIHPPTPITPTPRRARDTQARKNKEVKQEFTTIYNSPYNSPYNSDTGSDGTYASAASTPEPGYRNAFTPFNTPRQPPRSVPHPERRLPSPREILSQSNAHHYGMHQEPITPAPTLARYSSPEVSPKTIPRKLPNEDVTESRGHWEHTNGVQSAAYDMNWLDNHIPEEQQRAAYALLSLKFASSGSRMAQGLGITLPCLEEGRAWSA</sequence>
<protein>
    <recommendedName>
        <fullName evidence="2">HTH APSES-type domain-containing protein</fullName>
    </recommendedName>
</protein>
<proteinExistence type="predicted"/>
<dbReference type="GO" id="GO:0003677">
    <property type="term" value="F:DNA binding"/>
    <property type="evidence" value="ECO:0007669"/>
    <property type="project" value="InterPro"/>
</dbReference>
<dbReference type="InterPro" id="IPR036887">
    <property type="entry name" value="HTH_APSES_sf"/>
</dbReference>